<protein>
    <submittedName>
        <fullName evidence="2">Chorismate-binding protein</fullName>
    </submittedName>
</protein>
<dbReference type="RefSeq" id="WP_251611077.1">
    <property type="nucleotide sequence ID" value="NZ_JAMQJY010000003.1"/>
</dbReference>
<organism evidence="2 3">
    <name type="scientific">Alkalicoccobacillus plakortidis</name>
    <dbReference type="NCBI Taxonomy" id="444060"/>
    <lineage>
        <taxon>Bacteria</taxon>
        <taxon>Bacillati</taxon>
        <taxon>Bacillota</taxon>
        <taxon>Bacilli</taxon>
        <taxon>Bacillales</taxon>
        <taxon>Bacillaceae</taxon>
        <taxon>Alkalicoccobacillus</taxon>
    </lineage>
</organism>
<proteinExistence type="predicted"/>
<dbReference type="SUPFAM" id="SSF56322">
    <property type="entry name" value="ADC synthase"/>
    <property type="match status" value="1"/>
</dbReference>
<comment type="caution">
    <text evidence="2">The sequence shown here is derived from an EMBL/GenBank/DDBJ whole genome shotgun (WGS) entry which is preliminary data.</text>
</comment>
<reference evidence="2" key="1">
    <citation type="submission" date="2022-06" db="EMBL/GenBank/DDBJ databases">
        <title>Alkalicoccobacillus porphyridii sp. nov., isolated from a marine red alga, Porphyridium purpureum and reclassification of Shouchella plakortidis and Shouchella gibsonii as Alkalicoccobacillus plakortidis comb. nov. and Alkalicoccobacillus gibsonii comb. nov.</title>
        <authorList>
            <person name="Kim K.H."/>
            <person name="Lee J.K."/>
            <person name="Han D.M."/>
            <person name="Baek J.H."/>
            <person name="Jeon C.O."/>
        </authorList>
    </citation>
    <scope>NUCLEOTIDE SEQUENCE</scope>
    <source>
        <strain evidence="2">DSM 19153</strain>
    </source>
</reference>
<gene>
    <name evidence="2" type="ORF">NDM98_19275</name>
</gene>
<feature type="domain" description="Chorismate-utilising enzyme C-terminal" evidence="1">
    <location>
        <begin position="122"/>
        <end position="361"/>
    </location>
</feature>
<dbReference type="Proteomes" id="UP001203665">
    <property type="component" value="Unassembled WGS sequence"/>
</dbReference>
<accession>A0ABT0XN95</accession>
<dbReference type="InterPro" id="IPR005801">
    <property type="entry name" value="ADC_synthase"/>
</dbReference>
<sequence length="371" mass="41121">MFSSLNTEKKESLLESYDSRNHPFFYKSSEGTIRSEGVGLMVDAVPMNDREFSTRLALAFDTASKQGIKDPVIVGAIPFNREQKPFLHIPLKVQKESGVNCGEPSELAAISGEIEWEEIPKRNMYEQMVEKGVAEINKGAIEKIVLGRRLQLITNGTVDRTKILTNLASVNQAGFTFAVDLEGRHSEQTTLMGASPELLVRKKGNQLSINPLAGSRPRTSDPKQDVRLAEELMSSEKDLHEHAFVVDAIIDQLRPICKDIKVPDQPSVIATKTMWHLSTYITAVPKNEYQSASALAKILHPTQAVCGFSRDQAAAKIKEIEQEDRAFFTGLVGLENAAGDGEWAIAIRCAEVSTEQVELFAWSRYRCKLGS</sequence>
<keyword evidence="3" id="KW-1185">Reference proteome</keyword>
<evidence type="ECO:0000313" key="2">
    <source>
        <dbReference type="EMBL" id="MCM2677366.1"/>
    </source>
</evidence>
<dbReference type="InterPro" id="IPR015890">
    <property type="entry name" value="Chorismate_C"/>
</dbReference>
<evidence type="ECO:0000313" key="3">
    <source>
        <dbReference type="Proteomes" id="UP001203665"/>
    </source>
</evidence>
<dbReference type="EMBL" id="JAMQJY010000003">
    <property type="protein sequence ID" value="MCM2677366.1"/>
    <property type="molecule type" value="Genomic_DNA"/>
</dbReference>
<dbReference type="PANTHER" id="PTHR42839:SF2">
    <property type="entry name" value="ISOCHORISMATE SYNTHASE ENTC"/>
    <property type="match status" value="1"/>
</dbReference>
<dbReference type="PANTHER" id="PTHR42839">
    <property type="entry name" value="ISOCHORISMATE SYNTHASE ENTC"/>
    <property type="match status" value="1"/>
</dbReference>
<dbReference type="Pfam" id="PF00425">
    <property type="entry name" value="Chorismate_bind"/>
    <property type="match status" value="1"/>
</dbReference>
<name>A0ABT0XN95_9BACI</name>
<dbReference type="Gene3D" id="3.60.120.10">
    <property type="entry name" value="Anthranilate synthase"/>
    <property type="match status" value="1"/>
</dbReference>
<evidence type="ECO:0000259" key="1">
    <source>
        <dbReference type="Pfam" id="PF00425"/>
    </source>
</evidence>